<name>A0A3F3H189_9LACO</name>
<reference evidence="4" key="1">
    <citation type="journal article" date="2015" name="BMC Genomics">
        <title>Comparative genomics of Fructobacillus spp. and Leuconostoc spp. reveals niche-specific evolution of Fructobacillus spp.</title>
        <authorList>
            <person name="Endo A."/>
            <person name="Tanizawa Y."/>
            <person name="Tanaka N."/>
            <person name="Maeno S."/>
            <person name="Kumar H."/>
            <person name="Shiwa Y."/>
            <person name="Okada S."/>
            <person name="Yoshikawa H."/>
            <person name="Dicks L."/>
            <person name="Nakagawa J."/>
            <person name="Arita M."/>
        </authorList>
    </citation>
    <scope>NUCLEOTIDE SEQUENCE [LARGE SCALE GENOMIC DNA]</scope>
    <source>
        <strain evidence="4">F214-1</strain>
    </source>
</reference>
<feature type="region of interest" description="Disordered" evidence="1">
    <location>
        <begin position="1"/>
        <end position="61"/>
    </location>
</feature>
<organism evidence="4">
    <name type="scientific">Fructobacillus tropaeoli</name>
    <dbReference type="NCBI Taxonomy" id="709323"/>
    <lineage>
        <taxon>Bacteria</taxon>
        <taxon>Bacillati</taxon>
        <taxon>Bacillota</taxon>
        <taxon>Bacilli</taxon>
        <taxon>Lactobacillales</taxon>
        <taxon>Lactobacillaceae</taxon>
        <taxon>Fructobacillus</taxon>
    </lineage>
</organism>
<feature type="compositionally biased region" description="Basic residues" evidence="1">
    <location>
        <begin position="8"/>
        <end position="20"/>
    </location>
</feature>
<protein>
    <recommendedName>
        <fullName evidence="3">Phage tail lysozyme domain-containing protein</fullName>
    </recommendedName>
</protein>
<dbReference type="Pfam" id="PF18013">
    <property type="entry name" value="Phage_lysozyme2"/>
    <property type="match status" value="1"/>
</dbReference>
<feature type="compositionally biased region" description="Basic and acidic residues" evidence="1">
    <location>
        <begin position="21"/>
        <end position="31"/>
    </location>
</feature>
<dbReference type="InterPro" id="IPR041219">
    <property type="entry name" value="Phage_lysozyme2"/>
</dbReference>
<feature type="domain" description="Phage tail lysozyme" evidence="3">
    <location>
        <begin position="562"/>
        <end position="734"/>
    </location>
</feature>
<dbReference type="EMBL" id="DF968086">
    <property type="protein sequence ID" value="GAP04821.1"/>
    <property type="molecule type" value="Genomic_DNA"/>
</dbReference>
<feature type="region of interest" description="Disordered" evidence="1">
    <location>
        <begin position="738"/>
        <end position="778"/>
    </location>
</feature>
<accession>A0A3F3H189</accession>
<keyword evidence="2" id="KW-0812">Transmembrane</keyword>
<gene>
    <name evidence="4" type="ORF">FTRO_0090220</name>
</gene>
<dbReference type="AlphaFoldDB" id="A0A3F3H189"/>
<dbReference type="RefSeq" id="WP_059394166.1">
    <property type="nucleotide sequence ID" value="NZ_DF968086.1"/>
</dbReference>
<evidence type="ECO:0000256" key="1">
    <source>
        <dbReference type="SAM" id="MobiDB-lite"/>
    </source>
</evidence>
<keyword evidence="2" id="KW-1133">Transmembrane helix</keyword>
<feature type="transmembrane region" description="Helical" evidence="2">
    <location>
        <begin position="255"/>
        <end position="278"/>
    </location>
</feature>
<keyword evidence="2" id="KW-0472">Membrane</keyword>
<proteinExistence type="predicted"/>
<dbReference type="Proteomes" id="UP000064514">
    <property type="component" value="Unassembled WGS sequence"/>
</dbReference>
<sequence>MKSEKDNRIKRKFSSRRTQKQRLERRLKDYEGSSPRQARLEAKAEFKKRRKTRKEREKEIVKRHGRDAVKKRNVFSNVETKNAKNVNKRLKKQDDTYLGNRIKSSIKTGVQHKVTSSSAQKLKAQLRNDDVLAEGVDTYDKVQQGKYYGRVTKSTGKVTGKIGKNLITIPYDGAVRTKNLLRGRGFQKTPYEKQFFGLRKQTSQARRKLQLKMRRQARRFAGRYKKTTKIGRFFGRRFKNIFGDLFGKGIMRSKIVWVFIGLCAFCLILAGATGMPGLKQDNQEINETWLALTKEDAEHTDSTHRYFTDWQPFMFQLNGMFGDFDPKDTNQGAGYQKLRKFDDKGTYPVVLTKLYEETHKKSKALTSQELMDGKNEDGEKAADIIQNPWFVMNNDVRDDIDASRRMGFSVLGHELADMQDNPEDKPVQIARRYGYEKVNDKTELHDGNTIVVTPNQAVKAPLAGKVSVLNDHAIRIFIDKGHDLVVDGLTNFRAYDGQEIQEGDILGDASSNQLELQYKLWNSYEKEWFSANVGFYFRKVEFLQFTSIVDDDFDPSSKVEDRALTIWQHLKDKGYTMEGVAAMIGNFAVESNINPKRAEGDYLKAPVGSSDNSWDDDNWLNMSGPQIYDGRFPNIVHRGLGLGQWTDVAPGPGGRNTALREYAKSKNKKWYSLTLQIDFMLEADSGANIAKNILSTKNTDVGALAIQFQQSWEGNPGDKTAERVQAALNWFSYLQTHGDDKTEADKKKSDQKKESEKKANDTIKEVEDAEKDNRTVSW</sequence>
<evidence type="ECO:0000259" key="3">
    <source>
        <dbReference type="Pfam" id="PF18013"/>
    </source>
</evidence>
<evidence type="ECO:0000256" key="2">
    <source>
        <dbReference type="SAM" id="Phobius"/>
    </source>
</evidence>
<dbReference type="STRING" id="709323.GCA_001047135_01385"/>
<dbReference type="Gene3D" id="1.10.530.10">
    <property type="match status" value="1"/>
</dbReference>
<evidence type="ECO:0000313" key="4">
    <source>
        <dbReference type="EMBL" id="GAP04821.1"/>
    </source>
</evidence>